<dbReference type="AlphaFoldDB" id="A0A9D1DV09"/>
<evidence type="ECO:0000313" key="5">
    <source>
        <dbReference type="Proteomes" id="UP000824232"/>
    </source>
</evidence>
<dbReference type="InterPro" id="IPR027806">
    <property type="entry name" value="HARBI1_dom"/>
</dbReference>
<comment type="cofactor">
    <cofactor evidence="1">
        <name>a divalent metal cation</name>
        <dbReference type="ChEBI" id="CHEBI:60240"/>
    </cofactor>
</comment>
<proteinExistence type="predicted"/>
<name>A0A9D1DV09_9FIRM</name>
<evidence type="ECO:0000256" key="1">
    <source>
        <dbReference type="ARBA" id="ARBA00001968"/>
    </source>
</evidence>
<reference evidence="4" key="1">
    <citation type="submission" date="2020-10" db="EMBL/GenBank/DDBJ databases">
        <authorList>
            <person name="Gilroy R."/>
        </authorList>
    </citation>
    <scope>NUCLEOTIDE SEQUENCE</scope>
    <source>
        <strain evidence="4">CHK184-20233</strain>
    </source>
</reference>
<evidence type="ECO:0000259" key="3">
    <source>
        <dbReference type="Pfam" id="PF13359"/>
    </source>
</evidence>
<accession>A0A9D1DV09</accession>
<keyword evidence="2" id="KW-0479">Metal-binding</keyword>
<organism evidence="4 5">
    <name type="scientific">Candidatus Onthousia excrementipullorum</name>
    <dbReference type="NCBI Taxonomy" id="2840884"/>
    <lineage>
        <taxon>Bacteria</taxon>
        <taxon>Bacillati</taxon>
        <taxon>Bacillota</taxon>
        <taxon>Bacilli</taxon>
        <taxon>Candidatus Onthousia</taxon>
    </lineage>
</organism>
<dbReference type="GO" id="GO:0046872">
    <property type="term" value="F:metal ion binding"/>
    <property type="evidence" value="ECO:0007669"/>
    <property type="project" value="UniProtKB-KW"/>
</dbReference>
<sequence length="124" mass="14558">MNEKNRKIVSVCFDKGSVHDFNIFKNTTKELPDTLKFLADSGYQGILDYFKNSMTPKKKSKNNPLTDEDKELNTLISSIRITVEHVNSQLKIFRILSERYRSRINTFYSRFLIICSFYNLCLDT</sequence>
<comment type="caution">
    <text evidence="4">The sequence shown here is derived from an EMBL/GenBank/DDBJ whole genome shotgun (WGS) entry which is preliminary data.</text>
</comment>
<evidence type="ECO:0000256" key="2">
    <source>
        <dbReference type="ARBA" id="ARBA00022723"/>
    </source>
</evidence>
<evidence type="ECO:0000313" key="4">
    <source>
        <dbReference type="EMBL" id="HIR59386.1"/>
    </source>
</evidence>
<feature type="domain" description="DDE Tnp4" evidence="3">
    <location>
        <begin position="14"/>
        <end position="116"/>
    </location>
</feature>
<protein>
    <submittedName>
        <fullName evidence="4">Transposase</fullName>
    </submittedName>
</protein>
<reference evidence="4" key="2">
    <citation type="journal article" date="2021" name="PeerJ">
        <title>Extensive microbial diversity within the chicken gut microbiome revealed by metagenomics and culture.</title>
        <authorList>
            <person name="Gilroy R."/>
            <person name="Ravi A."/>
            <person name="Getino M."/>
            <person name="Pursley I."/>
            <person name="Horton D.L."/>
            <person name="Alikhan N.F."/>
            <person name="Baker D."/>
            <person name="Gharbi K."/>
            <person name="Hall N."/>
            <person name="Watson M."/>
            <person name="Adriaenssens E.M."/>
            <person name="Foster-Nyarko E."/>
            <person name="Jarju S."/>
            <person name="Secka A."/>
            <person name="Antonio M."/>
            <person name="Oren A."/>
            <person name="Chaudhuri R.R."/>
            <person name="La Ragione R."/>
            <person name="Hildebrand F."/>
            <person name="Pallen M.J."/>
        </authorList>
    </citation>
    <scope>NUCLEOTIDE SEQUENCE</scope>
    <source>
        <strain evidence="4">CHK184-20233</strain>
    </source>
</reference>
<gene>
    <name evidence="4" type="ORF">IAB38_04980</name>
</gene>
<dbReference type="Pfam" id="PF13359">
    <property type="entry name" value="DDE_Tnp_4"/>
    <property type="match status" value="1"/>
</dbReference>
<dbReference type="Proteomes" id="UP000824232">
    <property type="component" value="Unassembled WGS sequence"/>
</dbReference>
<dbReference type="EMBL" id="DVHC01000052">
    <property type="protein sequence ID" value="HIR59386.1"/>
    <property type="molecule type" value="Genomic_DNA"/>
</dbReference>